<proteinExistence type="predicted"/>
<dbReference type="Proteomes" id="UP000182762">
    <property type="component" value="Unassembled WGS sequence"/>
</dbReference>
<gene>
    <name evidence="1" type="ORF">SAMN02745910_02547</name>
</gene>
<reference evidence="1 2" key="1">
    <citation type="submission" date="2016-10" db="EMBL/GenBank/DDBJ databases">
        <authorList>
            <person name="Varghese N."/>
            <person name="Submissions S."/>
        </authorList>
    </citation>
    <scope>NUCLEOTIDE SEQUENCE [LARGE SCALE GENOMIC DNA]</scope>
    <source>
        <strain evidence="1 2">DSM 13796</strain>
    </source>
</reference>
<dbReference type="EMBL" id="FOXX01000006">
    <property type="protein sequence ID" value="SFQ65725.1"/>
    <property type="molecule type" value="Genomic_DNA"/>
</dbReference>
<evidence type="ECO:0000313" key="2">
    <source>
        <dbReference type="Proteomes" id="UP000182762"/>
    </source>
</evidence>
<dbReference type="RefSeq" id="WP_321170005.1">
    <property type="nucleotide sequence ID" value="NZ_FOXX01000006.1"/>
</dbReference>
<sequence>MINLSNEKTTKMELLKRKSRRKNLLQELSYITFTEEPFLDVEHNDRFCKKVFSLLNIKKNKIKLQGNDYKENIQKSIDLLNETIHTIRVIPKRGRLLFFREDEIEAVLISMNEVFSNLHMILESTKFSTGYGDFILLAEDFSFGLCIERTEYFYEFSTWGLS</sequence>
<keyword evidence="2" id="KW-1185">Reference proteome</keyword>
<dbReference type="GeneID" id="93711193"/>
<accession>A0A1I6AAP1</accession>
<name>A0A1I6AAP1_9BACI</name>
<protein>
    <submittedName>
        <fullName evidence="1">Uncharacterized protein</fullName>
    </submittedName>
</protein>
<evidence type="ECO:0000313" key="1">
    <source>
        <dbReference type="EMBL" id="SFQ65725.1"/>
    </source>
</evidence>
<dbReference type="Pfam" id="PF24715">
    <property type="entry name" value="YxiF"/>
    <property type="match status" value="1"/>
</dbReference>
<comment type="caution">
    <text evidence="1">The sequence shown here is derived from an EMBL/GenBank/DDBJ whole genome shotgun (WGS) entry which is preliminary data.</text>
</comment>
<organism evidence="1 2">
    <name type="scientific">Priestia endophytica DSM 13796</name>
    <dbReference type="NCBI Taxonomy" id="1121089"/>
    <lineage>
        <taxon>Bacteria</taxon>
        <taxon>Bacillati</taxon>
        <taxon>Bacillota</taxon>
        <taxon>Bacilli</taxon>
        <taxon>Bacillales</taxon>
        <taxon>Bacillaceae</taxon>
        <taxon>Priestia</taxon>
    </lineage>
</organism>
<dbReference type="InterPro" id="IPR057807">
    <property type="entry name" value="YxiF"/>
</dbReference>